<dbReference type="Proteomes" id="UP000241890">
    <property type="component" value="Unassembled WGS sequence"/>
</dbReference>
<evidence type="ECO:0000313" key="5">
    <source>
        <dbReference type="Proteomes" id="UP000241890"/>
    </source>
</evidence>
<dbReference type="Pfam" id="PF23744">
    <property type="entry name" value="ARM_LRRK2"/>
    <property type="match status" value="1"/>
</dbReference>
<dbReference type="OrthoDB" id="49336at2759"/>
<keyword evidence="5" id="KW-1185">Reference proteome</keyword>
<dbReference type="PANTHER" id="PTHR22895:SF0">
    <property type="entry name" value="ARMADILLO REPEAT-CONTAINING PROTEIN 6"/>
    <property type="match status" value="1"/>
</dbReference>
<keyword evidence="1" id="KW-0677">Repeat</keyword>
<dbReference type="EMBL" id="BEYU01000025">
    <property type="protein sequence ID" value="GBG26898.1"/>
    <property type="molecule type" value="Genomic_DNA"/>
</dbReference>
<dbReference type="SUPFAM" id="SSF48371">
    <property type="entry name" value="ARM repeat"/>
    <property type="match status" value="1"/>
</dbReference>
<reference evidence="4 5" key="1">
    <citation type="submission" date="2017-12" db="EMBL/GenBank/DDBJ databases">
        <title>Sequencing, de novo assembly and annotation of complete genome of a new Thraustochytrid species, strain FCC1311.</title>
        <authorList>
            <person name="Sedici K."/>
            <person name="Godart F."/>
            <person name="Aiese Cigliano R."/>
            <person name="Sanseverino W."/>
            <person name="Barakat M."/>
            <person name="Ortet P."/>
            <person name="Marechal E."/>
            <person name="Cagnac O."/>
            <person name="Amato A."/>
        </authorList>
    </citation>
    <scope>NUCLEOTIDE SEQUENCE [LARGE SCALE GENOMIC DNA]</scope>
</reference>
<feature type="domain" description="LRRK2 ARM repeat" evidence="3">
    <location>
        <begin position="86"/>
        <end position="224"/>
    </location>
</feature>
<dbReference type="InterPro" id="IPR056597">
    <property type="entry name" value="ARM_LRRK2"/>
</dbReference>
<feature type="compositionally biased region" description="Basic and acidic residues" evidence="2">
    <location>
        <begin position="863"/>
        <end position="874"/>
    </location>
</feature>
<feature type="region of interest" description="Disordered" evidence="2">
    <location>
        <begin position="838"/>
        <end position="874"/>
    </location>
</feature>
<dbReference type="InParanoid" id="A0A2R5GB00"/>
<proteinExistence type="predicted"/>
<accession>A0A2R5GB00</accession>
<dbReference type="InterPro" id="IPR011989">
    <property type="entry name" value="ARM-like"/>
</dbReference>
<gene>
    <name evidence="4" type="ORF">FCC1311_075571</name>
</gene>
<dbReference type="Gene3D" id="1.25.10.10">
    <property type="entry name" value="Leucine-rich Repeat Variant"/>
    <property type="match status" value="2"/>
</dbReference>
<dbReference type="InterPro" id="IPR000225">
    <property type="entry name" value="Armadillo"/>
</dbReference>
<dbReference type="PANTHER" id="PTHR22895">
    <property type="entry name" value="ARMADILLO REPEAT-CONTAINING PROTEIN 6"/>
    <property type="match status" value="1"/>
</dbReference>
<comment type="caution">
    <text evidence="4">The sequence shown here is derived from an EMBL/GenBank/DDBJ whole genome shotgun (WGS) entry which is preliminary data.</text>
</comment>
<name>A0A2R5GB00_9STRA</name>
<evidence type="ECO:0000256" key="2">
    <source>
        <dbReference type="SAM" id="MobiDB-lite"/>
    </source>
</evidence>
<evidence type="ECO:0000259" key="3">
    <source>
        <dbReference type="Pfam" id="PF23744"/>
    </source>
</evidence>
<organism evidence="4 5">
    <name type="scientific">Hondaea fermentalgiana</name>
    <dbReference type="NCBI Taxonomy" id="2315210"/>
    <lineage>
        <taxon>Eukaryota</taxon>
        <taxon>Sar</taxon>
        <taxon>Stramenopiles</taxon>
        <taxon>Bigyra</taxon>
        <taxon>Labyrinthulomycetes</taxon>
        <taxon>Thraustochytrida</taxon>
        <taxon>Thraustochytriidae</taxon>
        <taxon>Hondaea</taxon>
    </lineage>
</organism>
<evidence type="ECO:0000256" key="1">
    <source>
        <dbReference type="ARBA" id="ARBA00022737"/>
    </source>
</evidence>
<sequence length="874" mass="95846">MLQALRDHKNLQAAACAFVIAATYDNDRNKVALGQELEVCKDIIAAIHNHPESEDVQEHACGALQNLAVSKQVILGQGLEVGTEIIIAMGNHPESKYVQGYACFALVAIALNTRNKVILGQELEVGKDIVAAMHPGNEVVQGFACAALWNLADNNDRNQLILGQELEVGKEIVAPMRNHFESEDVQKRACGALQNLAFSNQVTLGQELEVCKEIVVAMRNHPESASDRNQVILGQELEVGKEIVAAMRNHPWIENVQENACGTLWNLAASNIRNQVVLRQELEVGKDIVAAMRNHLRNENLQEIARKALAFFATDTSVEMYLREQNVRNISMTRLKQKMNHNETLNARLLVLERLSSRTANGKVFKDLFRTTGNSSTAYLAVETLDLAPAALAHESAAAENLHSLASTILKGLGGLNFEKSTLRSKTCVRDAAGKSVGNAFKMVLQGLNLARHFSKLETNDLGVDELLAKSLARHRLVKGLLIALASAHAGAGGNDKAFVVKVHRKVSEALALLANEVFHGHLDVVERDLASVVSVVELGLHLADLDARHALLQKQARETAGAVTSSAHEAGPVVGNERARDPLLLAIDNVVIALASGCRANVGHIRASPGLRDHERDVLLACHDVAEHFLLNVVRSELDDGRQRHRVDGKLTQDAAATRTRELLPENQLVKGVKVLRGGAAPLARVQNARDAGLVRLLVQLERVQLALIDPLVDEGNDLLVNELADLVPELHVRVLVVRRREPLAPVRLRKRELVAIRRERLLALLHPPSSFDFDFDSDSCASVRCLGSRVCSSRFVSARCGSAPAPALAPALLLLLLPVPQRVHHVRHYLRARSDRRSPYVQEPSGTLSPPPCLAQRRRTLRNEGRRQREHK</sequence>
<dbReference type="InterPro" id="IPR016024">
    <property type="entry name" value="ARM-type_fold"/>
</dbReference>
<evidence type="ECO:0000313" key="4">
    <source>
        <dbReference type="EMBL" id="GBG26898.1"/>
    </source>
</evidence>
<dbReference type="AlphaFoldDB" id="A0A2R5GB00"/>
<protein>
    <submittedName>
        <fullName evidence="4">Protein aardvark</fullName>
    </submittedName>
</protein>
<dbReference type="SMART" id="SM00185">
    <property type="entry name" value="ARM"/>
    <property type="match status" value="3"/>
</dbReference>